<dbReference type="CDD" id="cd00170">
    <property type="entry name" value="SEC14"/>
    <property type="match status" value="1"/>
</dbReference>
<dbReference type="SUPFAM" id="SSF52087">
    <property type="entry name" value="CRAL/TRIO domain"/>
    <property type="match status" value="1"/>
</dbReference>
<dbReference type="PANTHER" id="PTHR10174">
    <property type="entry name" value="ALPHA-TOCOPHEROL TRANSFER PROTEIN-RELATED"/>
    <property type="match status" value="1"/>
</dbReference>
<feature type="domain" description="CRAL-TRIO" evidence="1">
    <location>
        <begin position="12"/>
        <end position="95"/>
    </location>
</feature>
<dbReference type="GO" id="GO:1902936">
    <property type="term" value="F:phosphatidylinositol bisphosphate binding"/>
    <property type="evidence" value="ECO:0007669"/>
    <property type="project" value="TreeGrafter"/>
</dbReference>
<dbReference type="InterPro" id="IPR001251">
    <property type="entry name" value="CRAL-TRIO_dom"/>
</dbReference>
<dbReference type="InterPro" id="IPR036865">
    <property type="entry name" value="CRAL-TRIO_dom_sf"/>
</dbReference>
<dbReference type="PANTHER" id="PTHR10174:SF224">
    <property type="entry name" value="RETINOL-BINDING PROTEIN PINTA"/>
    <property type="match status" value="1"/>
</dbReference>
<name>A0A0P4WKF0_SCYOL</name>
<evidence type="ECO:0000313" key="2">
    <source>
        <dbReference type="EMBL" id="JAI67609.1"/>
    </source>
</evidence>
<dbReference type="EMBL" id="GDRN01028907">
    <property type="protein sequence ID" value="JAI67609.1"/>
    <property type="molecule type" value="Transcribed_RNA"/>
</dbReference>
<dbReference type="GO" id="GO:0016020">
    <property type="term" value="C:membrane"/>
    <property type="evidence" value="ECO:0007669"/>
    <property type="project" value="TreeGrafter"/>
</dbReference>
<dbReference type="AlphaFoldDB" id="A0A0P4WKF0"/>
<reference evidence="2" key="1">
    <citation type="submission" date="2015-09" db="EMBL/GenBank/DDBJ databases">
        <title>Scylla olivacea transcriptome.</title>
        <authorList>
            <person name="Ikhwanuddin M."/>
        </authorList>
    </citation>
    <scope>NUCLEOTIDE SEQUENCE</scope>
</reference>
<sequence>MRDDHSFCSTFLPLPGHDPQGRKVIVIRAAGHDPKEFTMDEVFKATHMISDIMVDEDEPMSVTGFVQLLDVEGVTAGHAMQMTPAVVKKAMTIWQVWTRVALFG</sequence>
<organism evidence="2">
    <name type="scientific">Scylla olivacea</name>
    <name type="common">Orange mud crab</name>
    <name type="synonym">Cancer olivacea</name>
    <dbReference type="NCBI Taxonomy" id="85551"/>
    <lineage>
        <taxon>Eukaryota</taxon>
        <taxon>Metazoa</taxon>
        <taxon>Ecdysozoa</taxon>
        <taxon>Arthropoda</taxon>
        <taxon>Crustacea</taxon>
        <taxon>Multicrustacea</taxon>
        <taxon>Malacostraca</taxon>
        <taxon>Eumalacostraca</taxon>
        <taxon>Eucarida</taxon>
        <taxon>Decapoda</taxon>
        <taxon>Pleocyemata</taxon>
        <taxon>Brachyura</taxon>
        <taxon>Eubrachyura</taxon>
        <taxon>Portunoidea</taxon>
        <taxon>Portunidae</taxon>
        <taxon>Portuninae</taxon>
        <taxon>Scylla</taxon>
    </lineage>
</organism>
<accession>A0A0P4WKF0</accession>
<protein>
    <recommendedName>
        <fullName evidence="1">CRAL-TRIO domain-containing protein</fullName>
    </recommendedName>
</protein>
<proteinExistence type="predicted"/>
<dbReference type="Pfam" id="PF00650">
    <property type="entry name" value="CRAL_TRIO"/>
    <property type="match status" value="1"/>
</dbReference>
<dbReference type="Gene3D" id="3.40.525.10">
    <property type="entry name" value="CRAL-TRIO lipid binding domain"/>
    <property type="match status" value="1"/>
</dbReference>
<evidence type="ECO:0000259" key="1">
    <source>
        <dbReference type="Pfam" id="PF00650"/>
    </source>
</evidence>